<dbReference type="Proteomes" id="UP000198504">
    <property type="component" value="Unassembled WGS sequence"/>
</dbReference>
<dbReference type="AlphaFoldDB" id="A0A1H9A6M8"/>
<evidence type="ECO:0000256" key="4">
    <source>
        <dbReference type="ARBA" id="ARBA00023295"/>
    </source>
</evidence>
<evidence type="ECO:0000259" key="5">
    <source>
        <dbReference type="Pfam" id="PF00251"/>
    </source>
</evidence>
<dbReference type="Pfam" id="PF00251">
    <property type="entry name" value="Glyco_hydro_32N"/>
    <property type="match status" value="1"/>
</dbReference>
<dbReference type="InterPro" id="IPR001362">
    <property type="entry name" value="Glyco_hydro_32"/>
</dbReference>
<gene>
    <name evidence="6" type="ORF">SAMN05421756_101488</name>
</gene>
<accession>A0A1H9A6M8</accession>
<dbReference type="RefSeq" id="WP_091177504.1">
    <property type="nucleotide sequence ID" value="NZ_FOFA01000001.1"/>
</dbReference>
<organism evidence="6 7">
    <name type="scientific">Microlunatus flavus</name>
    <dbReference type="NCBI Taxonomy" id="1036181"/>
    <lineage>
        <taxon>Bacteria</taxon>
        <taxon>Bacillati</taxon>
        <taxon>Actinomycetota</taxon>
        <taxon>Actinomycetes</taxon>
        <taxon>Propionibacteriales</taxon>
        <taxon>Propionibacteriaceae</taxon>
        <taxon>Microlunatus</taxon>
    </lineage>
</organism>
<dbReference type="Gene3D" id="2.60.120.560">
    <property type="entry name" value="Exo-inulinase, domain 1"/>
    <property type="match status" value="1"/>
</dbReference>
<dbReference type="EMBL" id="FOFA01000001">
    <property type="protein sequence ID" value="SEP72137.1"/>
    <property type="molecule type" value="Genomic_DNA"/>
</dbReference>
<dbReference type="STRING" id="1036181.SAMN05421756_101488"/>
<dbReference type="CDD" id="cd08995">
    <property type="entry name" value="GH32_EcAec43-like"/>
    <property type="match status" value="1"/>
</dbReference>
<reference evidence="7" key="1">
    <citation type="submission" date="2016-10" db="EMBL/GenBank/DDBJ databases">
        <authorList>
            <person name="Varghese N."/>
            <person name="Submissions S."/>
        </authorList>
    </citation>
    <scope>NUCLEOTIDE SEQUENCE [LARGE SCALE GENOMIC DNA]</scope>
    <source>
        <strain evidence="7">CGMCC 4.6856</strain>
    </source>
</reference>
<feature type="domain" description="Glycosyl hydrolase family 32 N-terminal" evidence="5">
    <location>
        <begin position="15"/>
        <end position="303"/>
    </location>
</feature>
<evidence type="ECO:0000256" key="1">
    <source>
        <dbReference type="ARBA" id="ARBA00009902"/>
    </source>
</evidence>
<comment type="similarity">
    <text evidence="1">Belongs to the glycosyl hydrolase 32 family.</text>
</comment>
<evidence type="ECO:0000313" key="6">
    <source>
        <dbReference type="EMBL" id="SEP72137.1"/>
    </source>
</evidence>
<dbReference type="PANTHER" id="PTHR43101:SF1">
    <property type="entry name" value="BETA-FRUCTOSIDASE"/>
    <property type="match status" value="1"/>
</dbReference>
<dbReference type="SUPFAM" id="SSF75005">
    <property type="entry name" value="Arabinanase/levansucrase/invertase"/>
    <property type="match status" value="1"/>
</dbReference>
<dbReference type="SMART" id="SM00640">
    <property type="entry name" value="Glyco_32"/>
    <property type="match status" value="1"/>
</dbReference>
<evidence type="ECO:0000256" key="2">
    <source>
        <dbReference type="ARBA" id="ARBA00012758"/>
    </source>
</evidence>
<dbReference type="InterPro" id="IPR013148">
    <property type="entry name" value="Glyco_hydro_32_N"/>
</dbReference>
<protein>
    <recommendedName>
        <fullName evidence="2">beta-fructofuranosidase</fullName>
        <ecNumber evidence="2">3.2.1.26</ecNumber>
    </recommendedName>
</protein>
<dbReference type="InterPro" id="IPR023296">
    <property type="entry name" value="Glyco_hydro_beta-prop_sf"/>
</dbReference>
<evidence type="ECO:0000313" key="7">
    <source>
        <dbReference type="Proteomes" id="UP000198504"/>
    </source>
</evidence>
<evidence type="ECO:0000256" key="3">
    <source>
        <dbReference type="ARBA" id="ARBA00022801"/>
    </source>
</evidence>
<dbReference type="GO" id="GO:0004564">
    <property type="term" value="F:beta-fructofuranosidase activity"/>
    <property type="evidence" value="ECO:0007669"/>
    <property type="project" value="UniProtKB-EC"/>
</dbReference>
<keyword evidence="4" id="KW-0326">Glycosidase</keyword>
<name>A0A1H9A6M8_9ACTN</name>
<sequence>MSPLPTTRSTSRPVHFLPQRGWVGDVIPFAHAGRIWLFYLLEIRDDPASGTGWALTSTTDFVEYTDHGVVLPSGGADADDFDCYTGSVVEDRGTFHLFYTGHNPRRRAADGVTELQVVMHASSTDGLEVWRRHPEHTFGATPGYEPGDWRDPFVFRPAPDQPWRMLLAARHREGPPRRRGLVAQLVSDDLERWTVAAPFWDPRRYVAHECPDVFELGGWWYLVFSEFSESFCTRYRMARSPDGPWLPPEHDTVDGRAFYAAKSVEREGRRYLVGWIATREGDVDDGPWQWAGSMSVLEVVQQRDGTLAFALPAELVASFTRPTDLGGPGALGSSSAPERLATPDGYRAVVSRTDLPEPCYVRVGLDVEAGTRECGVLLRSSVDGDTSFVVRLEPHRGRMTFDRWPRRTTGPGQWEVSGDQPQVVELERPCSIEPGPHVLELLVDRTTCVAVLDGRTALSTRIYDHRFGRLGVFVGEGAVTFSEVAVRTRPTGG</sequence>
<dbReference type="Gene3D" id="2.115.10.20">
    <property type="entry name" value="Glycosyl hydrolase domain, family 43"/>
    <property type="match status" value="1"/>
</dbReference>
<proteinExistence type="inferred from homology"/>
<dbReference type="InterPro" id="IPR051214">
    <property type="entry name" value="GH32_Enzymes"/>
</dbReference>
<dbReference type="OrthoDB" id="9759709at2"/>
<dbReference type="GO" id="GO:0005975">
    <property type="term" value="P:carbohydrate metabolic process"/>
    <property type="evidence" value="ECO:0007669"/>
    <property type="project" value="InterPro"/>
</dbReference>
<dbReference type="PANTHER" id="PTHR43101">
    <property type="entry name" value="BETA-FRUCTOSIDASE"/>
    <property type="match status" value="1"/>
</dbReference>
<keyword evidence="7" id="KW-1185">Reference proteome</keyword>
<dbReference type="EC" id="3.2.1.26" evidence="2"/>
<keyword evidence="3" id="KW-0378">Hydrolase</keyword>